<dbReference type="AlphaFoldDB" id="A0A2U3E971"/>
<dbReference type="InterPro" id="IPR004808">
    <property type="entry name" value="AP_endonuc_1"/>
</dbReference>
<dbReference type="InterPro" id="IPR036691">
    <property type="entry name" value="Endo/exonu/phosph_ase_sf"/>
</dbReference>
<dbReference type="GO" id="GO:0046872">
    <property type="term" value="F:metal ion binding"/>
    <property type="evidence" value="ECO:0007669"/>
    <property type="project" value="UniProtKB-KW"/>
</dbReference>
<comment type="similarity">
    <text evidence="2">Belongs to the DNA repair enzymes AP/ExoA family.</text>
</comment>
<dbReference type="GO" id="GO:0006284">
    <property type="term" value="P:base-excision repair"/>
    <property type="evidence" value="ECO:0007669"/>
    <property type="project" value="TreeGrafter"/>
</dbReference>
<accession>A0A2U3E971</accession>
<evidence type="ECO:0000256" key="8">
    <source>
        <dbReference type="PIRSR" id="PIRSR604808-3"/>
    </source>
</evidence>
<dbReference type="GO" id="GO:0005634">
    <property type="term" value="C:nucleus"/>
    <property type="evidence" value="ECO:0007669"/>
    <property type="project" value="TreeGrafter"/>
</dbReference>
<comment type="cofactor">
    <cofactor evidence="1">
        <name>Mn(2+)</name>
        <dbReference type="ChEBI" id="CHEBI:29035"/>
    </cofactor>
</comment>
<dbReference type="InterPro" id="IPR005135">
    <property type="entry name" value="Endo/exonuclease/phosphatase"/>
</dbReference>
<keyword evidence="5 7" id="KW-0460">Magnesium</keyword>
<evidence type="ECO:0000313" key="12">
    <source>
        <dbReference type="Proteomes" id="UP000245956"/>
    </source>
</evidence>
<feature type="site" description="Important for catalytic activity" evidence="8">
    <location>
        <position position="263"/>
    </location>
</feature>
<feature type="active site" description="Proton acceptor" evidence="6">
    <location>
        <position position="289"/>
    </location>
</feature>
<evidence type="ECO:0000256" key="1">
    <source>
        <dbReference type="ARBA" id="ARBA00001936"/>
    </source>
</evidence>
<feature type="site" description="Transition state stabilizer" evidence="8">
    <location>
        <position position="173"/>
    </location>
</feature>
<evidence type="ECO:0000256" key="5">
    <source>
        <dbReference type="ARBA" id="ARBA00022842"/>
    </source>
</evidence>
<dbReference type="EMBL" id="LCWV01000008">
    <property type="protein sequence ID" value="PWI71022.1"/>
    <property type="molecule type" value="Genomic_DNA"/>
</dbReference>
<feature type="region of interest" description="Disordered" evidence="9">
    <location>
        <begin position="356"/>
        <end position="449"/>
    </location>
</feature>
<feature type="binding site" evidence="7">
    <location>
        <position position="14"/>
    </location>
    <ligand>
        <name>Mg(2+)</name>
        <dbReference type="ChEBI" id="CHEBI:18420"/>
        <label>1</label>
    </ligand>
</feature>
<organism evidence="11 12">
    <name type="scientific">Purpureocillium lilacinum</name>
    <name type="common">Paecilomyces lilacinus</name>
    <dbReference type="NCBI Taxonomy" id="33203"/>
    <lineage>
        <taxon>Eukaryota</taxon>
        <taxon>Fungi</taxon>
        <taxon>Dikarya</taxon>
        <taxon>Ascomycota</taxon>
        <taxon>Pezizomycotina</taxon>
        <taxon>Sordariomycetes</taxon>
        <taxon>Hypocreomycetidae</taxon>
        <taxon>Hypocreales</taxon>
        <taxon>Ophiocordycipitaceae</taxon>
        <taxon>Purpureocillium</taxon>
    </lineage>
</organism>
<feature type="active site" evidence="6">
    <location>
        <position position="171"/>
    </location>
</feature>
<dbReference type="InterPro" id="IPR020848">
    <property type="entry name" value="AP_endonuclease_F1_CS"/>
</dbReference>
<evidence type="ECO:0000256" key="3">
    <source>
        <dbReference type="ARBA" id="ARBA00022723"/>
    </source>
</evidence>
<keyword evidence="4" id="KW-0378">Hydrolase</keyword>
<feature type="site" description="Interaction with DNA substrate" evidence="8">
    <location>
        <position position="289"/>
    </location>
</feature>
<feature type="binding site" evidence="7">
    <location>
        <position position="171"/>
    </location>
    <ligand>
        <name>Mg(2+)</name>
        <dbReference type="ChEBI" id="CHEBI:18420"/>
        <label>1</label>
    </ligand>
</feature>
<evidence type="ECO:0000259" key="10">
    <source>
        <dbReference type="Pfam" id="PF03372"/>
    </source>
</evidence>
<feature type="active site" evidence="6">
    <location>
        <position position="132"/>
    </location>
</feature>
<feature type="binding site" evidence="7">
    <location>
        <position position="173"/>
    </location>
    <ligand>
        <name>Mg(2+)</name>
        <dbReference type="ChEBI" id="CHEBI:18420"/>
        <label>1</label>
    </ligand>
</feature>
<feature type="compositionally biased region" description="Polar residues" evidence="9">
    <location>
        <begin position="431"/>
        <end position="448"/>
    </location>
</feature>
<feature type="region of interest" description="Disordered" evidence="9">
    <location>
        <begin position="467"/>
        <end position="519"/>
    </location>
</feature>
<dbReference type="InterPro" id="IPR020847">
    <property type="entry name" value="AP_endonuclease_F1_BS"/>
</dbReference>
<comment type="caution">
    <text evidence="11">The sequence shown here is derived from an EMBL/GenBank/DDBJ whole genome shotgun (WGS) entry which is preliminary data.</text>
</comment>
<feature type="region of interest" description="Disordered" evidence="9">
    <location>
        <begin position="308"/>
        <end position="328"/>
    </location>
</feature>
<dbReference type="FunFam" id="3.60.10.10:FF:000079">
    <property type="entry name" value="DNA-(apurinic or apyrimidinic site) lyase"/>
    <property type="match status" value="1"/>
</dbReference>
<evidence type="ECO:0000256" key="7">
    <source>
        <dbReference type="PIRSR" id="PIRSR604808-2"/>
    </source>
</evidence>
<gene>
    <name evidence="11" type="ORF">PCL_12390</name>
</gene>
<sequence>MFDILEADIVVMQEVKIQRKDLQDDMVLVPGWDVYFSLPRHKKGRTLSLCYSGVAIYTRNATCAPVRAEEGVTGVLTPPQSSTKFRDLPSDQQIGGYPMPGQLSGNVDELELDSEGRCVILEFPAFVLLGVYSPANRNESRHNFRIAFLEALDVRVRNIIASGKQVILTGDLNVVRSEMDSTNVAECLRKEGMSLEEWKEVPSRRIFNHLIFDGSVSGQRDEGRETPVLWDLCRCFHPGRPGMNTCWDTKRNTRPANNGSRIDYILCSAGVKPWFTHADIQEGLMGSDHCPVFGMLADSVEMDGRRVSLTDVTNPPGMFSDGKRLRGWSHKDSLPLSARLIPEFDRRQSIRDMFSRSASNTGLQSVSQKADNAPSSSSSATPVRDEDVPAKDDSNTPKDVPSTTDPLLPGQRKRSPGKNTTTRSTKRPRQADSSSSAGARTTPGQRTLQGFFKPLGQRYEPAAEKLSQTPLDGGNATDAPAASVGTPEPPARVMQDSDKPAQNPSQPPLSLERSTSPAENVFDPIEAKESWSKLLGKRVPPRCEHDEPCISLITKKPGVNCGMSPASPSARVLSRDGAYLFCCGVDSR</sequence>
<evidence type="ECO:0000256" key="4">
    <source>
        <dbReference type="ARBA" id="ARBA00022801"/>
    </source>
</evidence>
<dbReference type="Gene3D" id="3.60.10.10">
    <property type="entry name" value="Endonuclease/exonuclease/phosphatase"/>
    <property type="match status" value="1"/>
</dbReference>
<dbReference type="PROSITE" id="PS51435">
    <property type="entry name" value="AP_NUCLEASE_F1_4"/>
    <property type="match status" value="1"/>
</dbReference>
<dbReference type="SUPFAM" id="SSF56219">
    <property type="entry name" value="DNase I-like"/>
    <property type="match status" value="1"/>
</dbReference>
<reference evidence="11 12" key="1">
    <citation type="journal article" date="2016" name="Front. Microbiol.">
        <title>Genome and transcriptome sequences reveal the specific parasitism of the nematophagous Purpureocillium lilacinum 36-1.</title>
        <authorList>
            <person name="Xie J."/>
            <person name="Li S."/>
            <person name="Mo C."/>
            <person name="Xiao X."/>
            <person name="Peng D."/>
            <person name="Wang G."/>
            <person name="Xiao Y."/>
        </authorList>
    </citation>
    <scope>NUCLEOTIDE SEQUENCE [LARGE SCALE GENOMIC DNA]</scope>
    <source>
        <strain evidence="11 12">36-1</strain>
    </source>
</reference>
<name>A0A2U3E971_PURLI</name>
<dbReference type="PANTHER" id="PTHR22748">
    <property type="entry name" value="AP ENDONUCLEASE"/>
    <property type="match status" value="1"/>
</dbReference>
<dbReference type="GO" id="GO:0008081">
    <property type="term" value="F:phosphoric diester hydrolase activity"/>
    <property type="evidence" value="ECO:0007669"/>
    <property type="project" value="TreeGrafter"/>
</dbReference>
<comment type="cofactor">
    <cofactor evidence="7">
        <name>Mg(2+)</name>
        <dbReference type="ChEBI" id="CHEBI:18420"/>
    </cofactor>
    <cofactor evidence="7">
        <name>Mn(2+)</name>
        <dbReference type="ChEBI" id="CHEBI:29035"/>
    </cofactor>
    <text evidence="7">Probably binds two magnesium or manganese ions per subunit.</text>
</comment>
<proteinExistence type="inferred from homology"/>
<feature type="binding site" evidence="7">
    <location>
        <position position="288"/>
    </location>
    <ligand>
        <name>Mg(2+)</name>
        <dbReference type="ChEBI" id="CHEBI:18420"/>
        <label>1</label>
    </ligand>
</feature>
<dbReference type="PROSITE" id="PS00728">
    <property type="entry name" value="AP_NUCLEASE_F1_3"/>
    <property type="match status" value="1"/>
</dbReference>
<feature type="compositionally biased region" description="Basic and acidic residues" evidence="9">
    <location>
        <begin position="383"/>
        <end position="396"/>
    </location>
</feature>
<dbReference type="PANTHER" id="PTHR22748:SF4">
    <property type="entry name" value="DNA-(APURINIC OR APYRIMIDINIC SITE) ENDONUCLEASE 2"/>
    <property type="match status" value="1"/>
</dbReference>
<protein>
    <recommendedName>
        <fullName evidence="10">Endonuclease/exonuclease/phosphatase domain-containing protein</fullName>
    </recommendedName>
</protein>
<keyword evidence="7" id="KW-0464">Manganese</keyword>
<keyword evidence="3 7" id="KW-0479">Metal-binding</keyword>
<dbReference type="PROSITE" id="PS00726">
    <property type="entry name" value="AP_NUCLEASE_F1_1"/>
    <property type="match status" value="1"/>
</dbReference>
<dbReference type="GO" id="GO:0003677">
    <property type="term" value="F:DNA binding"/>
    <property type="evidence" value="ECO:0007669"/>
    <property type="project" value="InterPro"/>
</dbReference>
<evidence type="ECO:0000256" key="9">
    <source>
        <dbReference type="SAM" id="MobiDB-lite"/>
    </source>
</evidence>
<dbReference type="GO" id="GO:0008311">
    <property type="term" value="F:double-stranded DNA 3'-5' DNA exonuclease activity"/>
    <property type="evidence" value="ECO:0007669"/>
    <property type="project" value="TreeGrafter"/>
</dbReference>
<dbReference type="GO" id="GO:0003906">
    <property type="term" value="F:DNA-(apurinic or apyrimidinic site) endonuclease activity"/>
    <property type="evidence" value="ECO:0007669"/>
    <property type="project" value="TreeGrafter"/>
</dbReference>
<dbReference type="Proteomes" id="UP000245956">
    <property type="component" value="Unassembled WGS sequence"/>
</dbReference>
<evidence type="ECO:0000256" key="6">
    <source>
        <dbReference type="PIRSR" id="PIRSR604808-1"/>
    </source>
</evidence>
<feature type="domain" description="Endonuclease/exonuclease/phosphatase" evidence="10">
    <location>
        <begin position="7"/>
        <end position="289"/>
    </location>
</feature>
<evidence type="ECO:0000313" key="11">
    <source>
        <dbReference type="EMBL" id="PWI71022.1"/>
    </source>
</evidence>
<feature type="compositionally biased region" description="Polar residues" evidence="9">
    <location>
        <begin position="356"/>
        <end position="381"/>
    </location>
</feature>
<feature type="binding site" evidence="7">
    <location>
        <position position="289"/>
    </location>
    <ligand>
        <name>Mg(2+)</name>
        <dbReference type="ChEBI" id="CHEBI:18420"/>
        <label>1</label>
    </ligand>
</feature>
<dbReference type="Pfam" id="PF03372">
    <property type="entry name" value="Exo_endo_phos"/>
    <property type="match status" value="1"/>
</dbReference>
<evidence type="ECO:0000256" key="2">
    <source>
        <dbReference type="ARBA" id="ARBA00007092"/>
    </source>
</evidence>